<dbReference type="Pfam" id="PF02812">
    <property type="entry name" value="ELFV_dehydrog_N"/>
    <property type="match status" value="1"/>
</dbReference>
<reference evidence="10 11" key="2">
    <citation type="journal article" date="2011" name="J. Bacteriol.">
        <title>Complete genome sequence of the anaerobic, halophilic alkalithermophile Natranaerobius thermophilus JW/NM-WN-LF.</title>
        <authorList>
            <person name="Zhao B."/>
            <person name="Mesbah N.M."/>
            <person name="Dalin E."/>
            <person name="Goodwin L."/>
            <person name="Nolan M."/>
            <person name="Pitluck S."/>
            <person name="Chertkov O."/>
            <person name="Brettin T.S."/>
            <person name="Han J."/>
            <person name="Larimer F.W."/>
            <person name="Land M.L."/>
            <person name="Hauser L."/>
            <person name="Kyrpides N."/>
            <person name="Wiegel J."/>
        </authorList>
    </citation>
    <scope>NUCLEOTIDE SEQUENCE [LARGE SCALE GENOMIC DNA]</scope>
    <source>
        <strain evidence="11">ATCC BAA-1301 / DSM 18059 / JW/NM-WN-LF</strain>
    </source>
</reference>
<dbReference type="InterPro" id="IPR046346">
    <property type="entry name" value="Aminoacid_DH-like_N_sf"/>
</dbReference>
<dbReference type="GO" id="GO:0004352">
    <property type="term" value="F:glutamate dehydrogenase (NAD+) activity"/>
    <property type="evidence" value="ECO:0007669"/>
    <property type="project" value="TreeGrafter"/>
</dbReference>
<keyword evidence="11" id="KW-1185">Reference proteome</keyword>
<dbReference type="PRINTS" id="PR00082">
    <property type="entry name" value="GLFDHDRGNASE"/>
</dbReference>
<evidence type="ECO:0000256" key="4">
    <source>
        <dbReference type="PIRNR" id="PIRNR000185"/>
    </source>
</evidence>
<keyword evidence="6" id="KW-0520">NAD</keyword>
<feature type="domain" description="Glutamate/phenylalanine/leucine/valine/L-tryptophan dehydrogenase C-terminal" evidence="9">
    <location>
        <begin position="183"/>
        <end position="413"/>
    </location>
</feature>
<dbReference type="CDD" id="cd01076">
    <property type="entry name" value="NAD_bind_1_Glu_DH"/>
    <property type="match status" value="1"/>
</dbReference>
<dbReference type="InParanoid" id="B2A3W6"/>
<dbReference type="AlphaFoldDB" id="B2A3W6"/>
<feature type="binding site" evidence="6">
    <location>
        <position position="349"/>
    </location>
    <ligand>
        <name>substrate</name>
    </ligand>
</feature>
<dbReference type="SUPFAM" id="SSF53223">
    <property type="entry name" value="Aminoacid dehydrogenase-like, N-terminal domain"/>
    <property type="match status" value="1"/>
</dbReference>
<evidence type="ECO:0000256" key="8">
    <source>
        <dbReference type="RuleBase" id="RU004417"/>
    </source>
</evidence>
<dbReference type="KEGG" id="nth:Nther_1485"/>
<protein>
    <recommendedName>
        <fullName evidence="2 4">Glutamate dehydrogenase</fullName>
    </recommendedName>
</protein>
<evidence type="ECO:0000313" key="11">
    <source>
        <dbReference type="Proteomes" id="UP000001683"/>
    </source>
</evidence>
<evidence type="ECO:0000313" key="10">
    <source>
        <dbReference type="EMBL" id="ACB85068.1"/>
    </source>
</evidence>
<dbReference type="Gene3D" id="3.40.50.720">
    <property type="entry name" value="NAD(P)-binding Rossmann-like Domain"/>
    <property type="match status" value="1"/>
</dbReference>
<feature type="binding site" evidence="6">
    <location>
        <position position="190"/>
    </location>
    <ligand>
        <name>NAD(+)</name>
        <dbReference type="ChEBI" id="CHEBI:57540"/>
    </ligand>
</feature>
<organism evidence="10 11">
    <name type="scientific">Natranaerobius thermophilus (strain ATCC BAA-1301 / DSM 18059 / JW/NM-WN-LF)</name>
    <dbReference type="NCBI Taxonomy" id="457570"/>
    <lineage>
        <taxon>Bacteria</taxon>
        <taxon>Bacillati</taxon>
        <taxon>Bacillota</taxon>
        <taxon>Clostridia</taxon>
        <taxon>Natranaerobiales</taxon>
        <taxon>Natranaerobiaceae</taxon>
        <taxon>Natranaerobius</taxon>
    </lineage>
</organism>
<dbReference type="FunFam" id="3.40.50.10860:FF:000003">
    <property type="entry name" value="Glutamate dehydrogenase"/>
    <property type="match status" value="1"/>
</dbReference>
<dbReference type="InterPro" id="IPR006096">
    <property type="entry name" value="Glu/Leu/Phe/Val/Trp_DH_C"/>
</dbReference>
<evidence type="ECO:0000256" key="6">
    <source>
        <dbReference type="PIRSR" id="PIRSR000185-2"/>
    </source>
</evidence>
<feature type="binding site" evidence="6">
    <location>
        <position position="221"/>
    </location>
    <ligand>
        <name>NAD(+)</name>
        <dbReference type="ChEBI" id="CHEBI:57540"/>
    </ligand>
</feature>
<dbReference type="SMART" id="SM00839">
    <property type="entry name" value="ELFV_dehydrog"/>
    <property type="match status" value="1"/>
</dbReference>
<dbReference type="PANTHER" id="PTHR11606:SF13">
    <property type="entry name" value="GLUTAMATE DEHYDROGENASE 1, MITOCHONDRIAL"/>
    <property type="match status" value="1"/>
</dbReference>
<accession>B2A3W6</accession>
<dbReference type="PIRSF" id="PIRSF000185">
    <property type="entry name" value="Glu_DH"/>
    <property type="match status" value="1"/>
</dbReference>
<dbReference type="PROSITE" id="PS00074">
    <property type="entry name" value="GLFV_DEHYDROGENASE"/>
    <property type="match status" value="1"/>
</dbReference>
<gene>
    <name evidence="10" type="ordered locus">Nther_1485</name>
</gene>
<evidence type="ECO:0000256" key="3">
    <source>
        <dbReference type="ARBA" id="ARBA00023002"/>
    </source>
</evidence>
<evidence type="ECO:0000256" key="2">
    <source>
        <dbReference type="ARBA" id="ARBA00012896"/>
    </source>
</evidence>
<dbReference type="InterPro" id="IPR033524">
    <property type="entry name" value="Glu/Leu/Phe/Val_DH_AS"/>
</dbReference>
<dbReference type="FunCoup" id="B2A3W6">
    <property type="interactions" value="291"/>
</dbReference>
<evidence type="ECO:0000259" key="9">
    <source>
        <dbReference type="SMART" id="SM00839"/>
    </source>
</evidence>
<dbReference type="eggNOG" id="COG0334">
    <property type="taxonomic scope" value="Bacteria"/>
</dbReference>
<keyword evidence="3 4" id="KW-0560">Oxidoreductase</keyword>
<sequence length="416" mass="46226">MSENLNIYHIVQRQIKEAVEMLGVDFTVYEILKQPQNVLEVSFPIKMDDGSIKVFRGLRSQHCDVLGPYKGGLRFHPTVEMDESKALSMWMTFKCAVVGVPYGGAKGGVECNPKDLSQREMERLSRGFIKKIANFVGPEKDIPAPDVYTNPQVMAWMMDEFSNVRGYNNFGLITGKPIIVGGSKGRSEATGRGCVYVTREAVKEMDWNMEDMRVVVQGFGNAGRIAAKLLHDMGATIVGTNDSIAGVYNKEGINPYDLENFKEETGSVKDYPGSEHVTNDELLTADCDILIPAALENQITQANAGQIKAKIISEAANGPTTPDADKILYENGILTIPDILANAGGVTVSYFEWVQNLQNFYWTEDEVNNRMEEMMVSAFKNCFKAREGYGVHMRTAAYLVAIQRLANAMKIRGWLN</sequence>
<evidence type="ECO:0000256" key="1">
    <source>
        <dbReference type="ARBA" id="ARBA00006382"/>
    </source>
</evidence>
<dbReference type="EMBL" id="CP001034">
    <property type="protein sequence ID" value="ACB85068.1"/>
    <property type="molecule type" value="Genomic_DNA"/>
</dbReference>
<dbReference type="InterPro" id="IPR006097">
    <property type="entry name" value="Glu/Leu/Phe/Val/Trp_DH_dimer"/>
</dbReference>
<dbReference type="HOGENOM" id="CLU_025763_1_2_9"/>
<dbReference type="GO" id="GO:0006538">
    <property type="term" value="P:L-glutamate catabolic process"/>
    <property type="evidence" value="ECO:0007669"/>
    <property type="project" value="TreeGrafter"/>
</dbReference>
<dbReference type="STRING" id="457570.Nther_1485"/>
<feature type="binding site" evidence="6">
    <location>
        <position position="94"/>
    </location>
    <ligand>
        <name>substrate</name>
    </ligand>
</feature>
<keyword evidence="6" id="KW-0547">Nucleotide-binding</keyword>
<comment type="similarity">
    <text evidence="1 4 8">Belongs to the Glu/Leu/Phe/Val dehydrogenases family.</text>
</comment>
<dbReference type="InterPro" id="IPR014362">
    <property type="entry name" value="Glu_DH"/>
</dbReference>
<feature type="site" description="Important for catalysis" evidence="7">
    <location>
        <position position="146"/>
    </location>
</feature>
<feature type="active site" description="Proton donor" evidence="5">
    <location>
        <position position="106"/>
    </location>
</feature>
<dbReference type="InterPro" id="IPR006095">
    <property type="entry name" value="Glu/Leu/Phe/Val/Trp_DH"/>
</dbReference>
<dbReference type="InterPro" id="IPR036291">
    <property type="entry name" value="NAD(P)-bd_dom_sf"/>
</dbReference>
<dbReference type="GO" id="GO:0000166">
    <property type="term" value="F:nucleotide binding"/>
    <property type="evidence" value="ECO:0007669"/>
    <property type="project" value="UniProtKB-KW"/>
</dbReference>
<dbReference type="Gene3D" id="3.40.50.10860">
    <property type="entry name" value="Leucine Dehydrogenase, chain A, domain 1"/>
    <property type="match status" value="1"/>
</dbReference>
<evidence type="ECO:0000256" key="5">
    <source>
        <dbReference type="PIRSR" id="PIRSR000185-1"/>
    </source>
</evidence>
<name>B2A3W6_NATTJ</name>
<reference evidence="10 11" key="1">
    <citation type="submission" date="2008-04" db="EMBL/GenBank/DDBJ databases">
        <title>Complete sequence of chromosome of Natranaerobius thermophilus JW/NM-WN-LF.</title>
        <authorList>
            <consortium name="US DOE Joint Genome Institute"/>
            <person name="Copeland A."/>
            <person name="Lucas S."/>
            <person name="Lapidus A."/>
            <person name="Glavina del Rio T."/>
            <person name="Dalin E."/>
            <person name="Tice H."/>
            <person name="Bruce D."/>
            <person name="Goodwin L."/>
            <person name="Pitluck S."/>
            <person name="Chertkov O."/>
            <person name="Brettin T."/>
            <person name="Detter J.C."/>
            <person name="Han C."/>
            <person name="Kuske C.R."/>
            <person name="Schmutz J."/>
            <person name="Larimer F."/>
            <person name="Land M."/>
            <person name="Hauser L."/>
            <person name="Kyrpides N."/>
            <person name="Lykidis A."/>
            <person name="Mesbah N.M."/>
            <person name="Wiegel J."/>
        </authorList>
    </citation>
    <scope>NUCLEOTIDE SEQUENCE [LARGE SCALE GENOMIC DNA]</scope>
    <source>
        <strain evidence="11">ATCC BAA-1301 / DSM 18059 / JW/NM-WN-LF</strain>
    </source>
</reference>
<evidence type="ECO:0000256" key="7">
    <source>
        <dbReference type="PIRSR" id="PIRSR000185-3"/>
    </source>
</evidence>
<dbReference type="InterPro" id="IPR033922">
    <property type="entry name" value="NAD_bind_Glu_DH"/>
</dbReference>
<proteinExistence type="inferred from homology"/>
<feature type="binding site" evidence="6">
    <location>
        <position position="70"/>
    </location>
    <ligand>
        <name>substrate</name>
    </ligand>
</feature>
<dbReference type="OrthoDB" id="9803297at2"/>
<dbReference type="Pfam" id="PF00208">
    <property type="entry name" value="ELFV_dehydrog"/>
    <property type="match status" value="1"/>
</dbReference>
<dbReference type="RefSeq" id="WP_012447940.1">
    <property type="nucleotide sequence ID" value="NC_010718.1"/>
</dbReference>
<dbReference type="Proteomes" id="UP000001683">
    <property type="component" value="Chromosome"/>
</dbReference>
<dbReference type="SUPFAM" id="SSF51735">
    <property type="entry name" value="NAD(P)-binding Rossmann-fold domains"/>
    <property type="match status" value="1"/>
</dbReference>
<dbReference type="PANTHER" id="PTHR11606">
    <property type="entry name" value="GLUTAMATE DEHYDROGENASE"/>
    <property type="match status" value="1"/>
</dbReference>